<reference evidence="1" key="1">
    <citation type="submission" date="2024-02" db="EMBL/GenBank/DDBJ databases">
        <title>Metagenome Assembled Genome of Zalaria obscura JY119.</title>
        <authorList>
            <person name="Vighnesh L."/>
            <person name="Jagadeeshwari U."/>
            <person name="Venkata Ramana C."/>
            <person name="Sasikala C."/>
        </authorList>
    </citation>
    <scope>NUCLEOTIDE SEQUENCE</scope>
    <source>
        <strain evidence="1">JY119</strain>
    </source>
</reference>
<keyword evidence="2" id="KW-1185">Reference proteome</keyword>
<dbReference type="Proteomes" id="UP001320706">
    <property type="component" value="Unassembled WGS sequence"/>
</dbReference>
<protein>
    <submittedName>
        <fullName evidence="1">Regulatory particle non-ATPase</fullName>
    </submittedName>
</protein>
<proteinExistence type="predicted"/>
<organism evidence="1 2">
    <name type="scientific">Zalaria obscura</name>
    <dbReference type="NCBI Taxonomy" id="2024903"/>
    <lineage>
        <taxon>Eukaryota</taxon>
        <taxon>Fungi</taxon>
        <taxon>Dikarya</taxon>
        <taxon>Ascomycota</taxon>
        <taxon>Pezizomycotina</taxon>
        <taxon>Dothideomycetes</taxon>
        <taxon>Dothideomycetidae</taxon>
        <taxon>Dothideales</taxon>
        <taxon>Zalariaceae</taxon>
        <taxon>Zalaria</taxon>
    </lineage>
</organism>
<accession>A0ACC3SET7</accession>
<sequence length="71" mass="7811">MSAQPCTDNSERITTLRQELKAWEKTFAASHDGRKAGRDDIKANPEIAEESMEEEGLEEADKTGHHAASLA</sequence>
<name>A0ACC3SET7_9PEZI</name>
<evidence type="ECO:0000313" key="1">
    <source>
        <dbReference type="EMBL" id="KAK8206816.1"/>
    </source>
</evidence>
<evidence type="ECO:0000313" key="2">
    <source>
        <dbReference type="Proteomes" id="UP001320706"/>
    </source>
</evidence>
<dbReference type="EMBL" id="JAMKPW020000022">
    <property type="protein sequence ID" value="KAK8206816.1"/>
    <property type="molecule type" value="Genomic_DNA"/>
</dbReference>
<comment type="caution">
    <text evidence="1">The sequence shown here is derived from an EMBL/GenBank/DDBJ whole genome shotgun (WGS) entry which is preliminary data.</text>
</comment>
<gene>
    <name evidence="1" type="primary">RPN12</name>
    <name evidence="1" type="ORF">M8818_004651</name>
</gene>